<protein>
    <submittedName>
        <fullName evidence="7">DUF86 domain-containing protein</fullName>
    </submittedName>
</protein>
<dbReference type="PANTHER" id="PTHR34139">
    <property type="entry name" value="UPF0331 PROTEIN MJ0127"/>
    <property type="match status" value="1"/>
</dbReference>
<dbReference type="AlphaFoldDB" id="A0A3D8HJG9"/>
<dbReference type="GO" id="GO:0004540">
    <property type="term" value="F:RNA nuclease activity"/>
    <property type="evidence" value="ECO:0007669"/>
    <property type="project" value="InterPro"/>
</dbReference>
<evidence type="ECO:0000256" key="4">
    <source>
        <dbReference type="ARBA" id="ARBA00022741"/>
    </source>
</evidence>
<evidence type="ECO:0000313" key="8">
    <source>
        <dbReference type="Proteomes" id="UP000256321"/>
    </source>
</evidence>
<gene>
    <name evidence="7" type="ORF">DWU89_01685</name>
    <name evidence="6" type="ORF">H8784_01660</name>
</gene>
<evidence type="ECO:0000313" key="9">
    <source>
        <dbReference type="Proteomes" id="UP000629596"/>
    </source>
</evidence>
<dbReference type="Pfam" id="PF01934">
    <property type="entry name" value="HepT-like"/>
    <property type="match status" value="1"/>
</dbReference>
<organism evidence="7 8">
    <name type="scientific">Parabacteroides acidifaciens</name>
    <dbReference type="NCBI Taxonomy" id="2290935"/>
    <lineage>
        <taxon>Bacteria</taxon>
        <taxon>Pseudomonadati</taxon>
        <taxon>Bacteroidota</taxon>
        <taxon>Bacteroidia</taxon>
        <taxon>Bacteroidales</taxon>
        <taxon>Tannerellaceae</taxon>
        <taxon>Parabacteroides</taxon>
    </lineage>
</organism>
<dbReference type="InterPro" id="IPR008201">
    <property type="entry name" value="HepT-like"/>
</dbReference>
<dbReference type="Proteomes" id="UP000629596">
    <property type="component" value="Unassembled WGS sequence"/>
</dbReference>
<reference evidence="6 9" key="2">
    <citation type="submission" date="2020-08" db="EMBL/GenBank/DDBJ databases">
        <title>Genome public.</title>
        <authorList>
            <person name="Liu C."/>
            <person name="Sun Q."/>
        </authorList>
    </citation>
    <scope>NUCLEOTIDE SEQUENCE [LARGE SCALE GENOMIC DNA]</scope>
    <source>
        <strain evidence="6 9">426_9</strain>
    </source>
</reference>
<evidence type="ECO:0000256" key="5">
    <source>
        <dbReference type="ARBA" id="ARBA00022801"/>
    </source>
</evidence>
<evidence type="ECO:0000256" key="3">
    <source>
        <dbReference type="ARBA" id="ARBA00022722"/>
    </source>
</evidence>
<accession>A0A3D8HJG9</accession>
<dbReference type="EMBL" id="JACRTI010000003">
    <property type="protein sequence ID" value="MBC8600423.1"/>
    <property type="molecule type" value="Genomic_DNA"/>
</dbReference>
<evidence type="ECO:0000256" key="2">
    <source>
        <dbReference type="ARBA" id="ARBA00022649"/>
    </source>
</evidence>
<dbReference type="EMBL" id="QREV01000003">
    <property type="protein sequence ID" value="RDU50727.1"/>
    <property type="molecule type" value="Genomic_DNA"/>
</dbReference>
<dbReference type="GO" id="GO:0110001">
    <property type="term" value="C:toxin-antitoxin complex"/>
    <property type="evidence" value="ECO:0007669"/>
    <property type="project" value="InterPro"/>
</dbReference>
<sequence>MFDRELAIQCLENIRKALLTIEERATVISCVNDFLCSPDGMLRLDAICMNLIALGESVKSFDKITGGKVLPQYPEIYWRGVMQIRDKIAHHYFDVDAGIVYSTIKEDIPTLLPTIEKVIQDLCEY</sequence>
<evidence type="ECO:0000256" key="1">
    <source>
        <dbReference type="ARBA" id="ARBA00022553"/>
    </source>
</evidence>
<keyword evidence="1" id="KW-0597">Phosphoprotein</keyword>
<keyword evidence="3" id="KW-0540">Nuclease</keyword>
<keyword evidence="5" id="KW-0378">Hydrolase</keyword>
<reference evidence="7 8" key="1">
    <citation type="submission" date="2018-07" db="EMBL/GenBank/DDBJ databases">
        <title>Parabacteroides acidifaciens nov. sp., isolated from human feces.</title>
        <authorList>
            <person name="Wang Y.J."/>
        </authorList>
    </citation>
    <scope>NUCLEOTIDE SEQUENCE [LARGE SCALE GENOMIC DNA]</scope>
    <source>
        <strain evidence="7 8">426-9</strain>
    </source>
</reference>
<keyword evidence="9" id="KW-1185">Reference proteome</keyword>
<dbReference type="InterPro" id="IPR051813">
    <property type="entry name" value="HepT_RNase_toxin"/>
</dbReference>
<dbReference type="GO" id="GO:0000166">
    <property type="term" value="F:nucleotide binding"/>
    <property type="evidence" value="ECO:0007669"/>
    <property type="project" value="UniProtKB-KW"/>
</dbReference>
<evidence type="ECO:0000313" key="7">
    <source>
        <dbReference type="EMBL" id="RDU50727.1"/>
    </source>
</evidence>
<dbReference type="GO" id="GO:0016787">
    <property type="term" value="F:hydrolase activity"/>
    <property type="evidence" value="ECO:0007669"/>
    <property type="project" value="UniProtKB-KW"/>
</dbReference>
<name>A0A3D8HJG9_9BACT</name>
<proteinExistence type="predicted"/>
<keyword evidence="2" id="KW-1277">Toxin-antitoxin system</keyword>
<comment type="caution">
    <text evidence="7">The sequence shown here is derived from an EMBL/GenBank/DDBJ whole genome shotgun (WGS) entry which is preliminary data.</text>
</comment>
<dbReference type="RefSeq" id="WP_115497967.1">
    <property type="nucleotide sequence ID" value="NZ_JACRTI010000003.1"/>
</dbReference>
<dbReference type="PANTHER" id="PTHR34139:SF1">
    <property type="entry name" value="RNASE MJ1380-RELATED"/>
    <property type="match status" value="1"/>
</dbReference>
<evidence type="ECO:0000313" key="6">
    <source>
        <dbReference type="EMBL" id="MBC8600423.1"/>
    </source>
</evidence>
<dbReference type="Proteomes" id="UP000256321">
    <property type="component" value="Unassembled WGS sequence"/>
</dbReference>
<keyword evidence="4" id="KW-0547">Nucleotide-binding</keyword>